<dbReference type="PANTHER" id="PTHR24320">
    <property type="entry name" value="RETINOL DEHYDROGENASE"/>
    <property type="match status" value="1"/>
</dbReference>
<dbReference type="RefSeq" id="WP_273943408.1">
    <property type="nucleotide sequence ID" value="NZ_CP097263.1"/>
</dbReference>
<proteinExistence type="inferred from homology"/>
<dbReference type="Proteomes" id="UP001589810">
    <property type="component" value="Unassembled WGS sequence"/>
</dbReference>
<sequence>MTFGWETTADQAISGIRLDGKRAVVTGASSGIGFETARVLAAAGAEVTLAVRDIDAGNRAAAQIPGAKVAVLDLADLASVTAFTRAWTGPLHLLINNAGVMALPTRQLTSAGWEMHFAVNHLGHFALATGLHHALAAEGARIVSLTSRGHLRAPVDFTDINFAVRPYDPLIAYGQSKTADILFAVEAGRRWAADGITANAVHPGGILDTNLSRHMPPAYLEATKASSQQTLKSVGQGAATTIVVATSPDLATVTGAYFEDCQRSAVIGPDDGDIPSHPRGVAWYALDPDSATRLWDLSAATS</sequence>
<dbReference type="PRINTS" id="PR00081">
    <property type="entry name" value="GDHRDH"/>
</dbReference>
<dbReference type="InterPro" id="IPR002347">
    <property type="entry name" value="SDR_fam"/>
</dbReference>
<name>A0ABV6N0F6_9PSEU</name>
<dbReference type="InterPro" id="IPR036291">
    <property type="entry name" value="NAD(P)-bd_dom_sf"/>
</dbReference>
<organism evidence="3 4">
    <name type="scientific">Kutzneria chonburiensis</name>
    <dbReference type="NCBI Taxonomy" id="1483604"/>
    <lineage>
        <taxon>Bacteria</taxon>
        <taxon>Bacillati</taxon>
        <taxon>Actinomycetota</taxon>
        <taxon>Actinomycetes</taxon>
        <taxon>Pseudonocardiales</taxon>
        <taxon>Pseudonocardiaceae</taxon>
        <taxon>Kutzneria</taxon>
    </lineage>
</organism>
<gene>
    <name evidence="3" type="ORF">ACFFH7_31365</name>
</gene>
<dbReference type="PROSITE" id="PS00061">
    <property type="entry name" value="ADH_SHORT"/>
    <property type="match status" value="1"/>
</dbReference>
<dbReference type="InterPro" id="IPR020904">
    <property type="entry name" value="Sc_DH/Rdtase_CS"/>
</dbReference>
<dbReference type="Gene3D" id="3.40.50.720">
    <property type="entry name" value="NAD(P)-binding Rossmann-like Domain"/>
    <property type="match status" value="1"/>
</dbReference>
<evidence type="ECO:0000313" key="3">
    <source>
        <dbReference type="EMBL" id="MFC0546051.1"/>
    </source>
</evidence>
<dbReference type="Pfam" id="PF00106">
    <property type="entry name" value="adh_short"/>
    <property type="match status" value="1"/>
</dbReference>
<comment type="similarity">
    <text evidence="1">Belongs to the short-chain dehydrogenases/reductases (SDR) family.</text>
</comment>
<keyword evidence="2" id="KW-0560">Oxidoreductase</keyword>
<dbReference type="PANTHER" id="PTHR24320:SF148">
    <property type="entry name" value="NAD(P)-BINDING ROSSMANN-FOLD SUPERFAMILY PROTEIN"/>
    <property type="match status" value="1"/>
</dbReference>
<reference evidence="3 4" key="1">
    <citation type="submission" date="2024-09" db="EMBL/GenBank/DDBJ databases">
        <authorList>
            <person name="Sun Q."/>
            <person name="Mori K."/>
        </authorList>
    </citation>
    <scope>NUCLEOTIDE SEQUENCE [LARGE SCALE GENOMIC DNA]</scope>
    <source>
        <strain evidence="3 4">TBRC 1432</strain>
    </source>
</reference>
<comment type="caution">
    <text evidence="3">The sequence shown here is derived from an EMBL/GenBank/DDBJ whole genome shotgun (WGS) entry which is preliminary data.</text>
</comment>
<dbReference type="SUPFAM" id="SSF51735">
    <property type="entry name" value="NAD(P)-binding Rossmann-fold domains"/>
    <property type="match status" value="1"/>
</dbReference>
<evidence type="ECO:0000256" key="1">
    <source>
        <dbReference type="ARBA" id="ARBA00006484"/>
    </source>
</evidence>
<dbReference type="EMBL" id="JBHLUD010000011">
    <property type="protein sequence ID" value="MFC0546051.1"/>
    <property type="molecule type" value="Genomic_DNA"/>
</dbReference>
<protein>
    <submittedName>
        <fullName evidence="3">SDR family NAD(P)-dependent oxidoreductase</fullName>
    </submittedName>
</protein>
<accession>A0ABV6N0F6</accession>
<keyword evidence="4" id="KW-1185">Reference proteome</keyword>
<evidence type="ECO:0000313" key="4">
    <source>
        <dbReference type="Proteomes" id="UP001589810"/>
    </source>
</evidence>
<evidence type="ECO:0000256" key="2">
    <source>
        <dbReference type="ARBA" id="ARBA00023002"/>
    </source>
</evidence>